<dbReference type="SUPFAM" id="SSF53098">
    <property type="entry name" value="Ribonuclease H-like"/>
    <property type="match status" value="1"/>
</dbReference>
<protein>
    <recommendedName>
        <fullName evidence="2">DDE-1 domain-containing protein</fullName>
    </recommendedName>
</protein>
<keyword evidence="4" id="KW-1185">Reference proteome</keyword>
<name>A0AAV0WAQ5_9HEMI</name>
<feature type="region of interest" description="Disordered" evidence="1">
    <location>
        <begin position="762"/>
        <end position="791"/>
    </location>
</feature>
<feature type="domain" description="DDE-1" evidence="2">
    <location>
        <begin position="516"/>
        <end position="680"/>
    </location>
</feature>
<proteinExistence type="predicted"/>
<feature type="compositionally biased region" description="Basic residues" evidence="1">
    <location>
        <begin position="781"/>
        <end position="790"/>
    </location>
</feature>
<dbReference type="PANTHER" id="PTHR47501:SF5">
    <property type="entry name" value="HAT C-TERMINAL DIMERISATION DOMAIN-CONTAINING PROTEIN"/>
    <property type="match status" value="1"/>
</dbReference>
<dbReference type="Pfam" id="PF03184">
    <property type="entry name" value="DDE_1"/>
    <property type="match status" value="1"/>
</dbReference>
<dbReference type="EMBL" id="CARXXK010000002">
    <property type="protein sequence ID" value="CAI6352753.1"/>
    <property type="molecule type" value="Genomic_DNA"/>
</dbReference>
<gene>
    <name evidence="3" type="ORF">MEUPH1_LOCUS8956</name>
</gene>
<evidence type="ECO:0000313" key="3">
    <source>
        <dbReference type="EMBL" id="CAI6352753.1"/>
    </source>
</evidence>
<comment type="caution">
    <text evidence="3">The sequence shown here is derived from an EMBL/GenBank/DDBJ whole genome shotgun (WGS) entry which is preliminary data.</text>
</comment>
<evidence type="ECO:0000259" key="2">
    <source>
        <dbReference type="Pfam" id="PF03184"/>
    </source>
</evidence>
<dbReference type="AlphaFoldDB" id="A0AAV0WAQ5"/>
<dbReference type="GO" id="GO:0003676">
    <property type="term" value="F:nucleic acid binding"/>
    <property type="evidence" value="ECO:0007669"/>
    <property type="project" value="InterPro"/>
</dbReference>
<reference evidence="3 4" key="1">
    <citation type="submission" date="2023-01" db="EMBL/GenBank/DDBJ databases">
        <authorList>
            <person name="Whitehead M."/>
        </authorList>
    </citation>
    <scope>NUCLEOTIDE SEQUENCE [LARGE SCALE GENOMIC DNA]</scope>
</reference>
<dbReference type="InterPro" id="IPR004875">
    <property type="entry name" value="DDE_SF_endonuclease_dom"/>
</dbReference>
<dbReference type="PANTHER" id="PTHR47501">
    <property type="entry name" value="TRANSPOSASE-RELATED"/>
    <property type="match status" value="1"/>
</dbReference>
<dbReference type="InterPro" id="IPR012337">
    <property type="entry name" value="RNaseH-like_sf"/>
</dbReference>
<evidence type="ECO:0000313" key="4">
    <source>
        <dbReference type="Proteomes" id="UP001160148"/>
    </source>
</evidence>
<accession>A0AAV0WAQ5</accession>
<organism evidence="3 4">
    <name type="scientific">Macrosiphum euphorbiae</name>
    <name type="common">potato aphid</name>
    <dbReference type="NCBI Taxonomy" id="13131"/>
    <lineage>
        <taxon>Eukaryota</taxon>
        <taxon>Metazoa</taxon>
        <taxon>Ecdysozoa</taxon>
        <taxon>Arthropoda</taxon>
        <taxon>Hexapoda</taxon>
        <taxon>Insecta</taxon>
        <taxon>Pterygota</taxon>
        <taxon>Neoptera</taxon>
        <taxon>Paraneoptera</taxon>
        <taxon>Hemiptera</taxon>
        <taxon>Sternorrhyncha</taxon>
        <taxon>Aphidomorpha</taxon>
        <taxon>Aphidoidea</taxon>
        <taxon>Aphididae</taxon>
        <taxon>Macrosiphini</taxon>
        <taxon>Macrosiphum</taxon>
    </lineage>
</organism>
<evidence type="ECO:0000256" key="1">
    <source>
        <dbReference type="SAM" id="MobiDB-lite"/>
    </source>
</evidence>
<dbReference type="Gene3D" id="3.30.420.10">
    <property type="entry name" value="Ribonuclease H-like superfamily/Ribonuclease H"/>
    <property type="match status" value="1"/>
</dbReference>
<sequence length="966" mass="109698">MITEFIVCGNDPFSIVEQEKFKIIIDKGFPNRQELISTKVKHVCATADCWSVFKKSYIGITAHCFDFETLDRKSAALACRRIKGRHTYDTLAKILNDVFCEYGILNKIINVVMDNGSNFVKSFRIFGEQKDVTISQCELDDGGIEEYIEVIEIGNILEEENIDSADRLPSHHRCASHTLNLIATKDSEKALSDSIYKKQIRIIFARMQFLWNKQERTSLIADDIHDSLNIYIVVPNATRWNSTYKAVKCLYENLTKSELELQSICDKANIPRFDKKDESFMSDYCKVGERWPQRNMGRNRVRKTTIGTFTHEEMSNAVDMVLNGVCSIREAARRNNLKIPTVARYVKKKSKNSLARMCPKYNSRQVFTSSIEKELVNYLLQCSKMCYGIGYSDCRKLAFQLALKNNIVVPHSWIINEMAGIDWMKDFIRRNPTISLRKPEACSLSRATSFNRHNVSLFFDKLENVLKRHDCFGDGSRIYNLDETGVTTVQTPKKVIAQKGVKRLNQITSAERGVLVTVCCIINAYGHALPPVILFPRVHFKNHMINGAPPGTLGLACQSGWMNTDLFIETLLHFIKFTNSSKENPALLIMDNHESHISLSSIDLAKSNGVTILTLPPHCSNRLQPLDVSVYGPFKKYYNSAVDAWLQNHPGRTLDIYNIAPCINSAFDKSMTMKNIQAGFKATGIYPFDKNIFTDDDYLVSAVTDRPYQNVDTSIVNNNLLPQSSSSTTEIKTNQNINLTEKSEASFDKPGRQPLILNTTESTNVSPDTIRPYPKADDRKNKMHNKRKKVSAVVTDTPEKLKIEEATKTKNEKIKKSLFPNKTKIKNIKKISKPTKPLDENNILSDSSADIFDEITGFEELDKDPEEGDYVLVRFACSNSKQAKKTIFYVGKIIKNVDNEGFLGISYLRSYKKSKNKFVLPQVPDLSSVCLKDITAILPKPKINGKTARQQSFYAFEVNLSNFEIR</sequence>
<dbReference type="InterPro" id="IPR036397">
    <property type="entry name" value="RNaseH_sf"/>
</dbReference>
<dbReference type="Proteomes" id="UP001160148">
    <property type="component" value="Unassembled WGS sequence"/>
</dbReference>